<gene>
    <name evidence="3" type="ORF">MNEG_5280</name>
</gene>
<accession>A0A0D2L779</accession>
<dbReference type="PANTHER" id="PTHR10219">
    <property type="entry name" value="GLYCOLIPID TRANSFER PROTEIN-RELATED"/>
    <property type="match status" value="1"/>
</dbReference>
<organism evidence="3 4">
    <name type="scientific">Monoraphidium neglectum</name>
    <dbReference type="NCBI Taxonomy" id="145388"/>
    <lineage>
        <taxon>Eukaryota</taxon>
        <taxon>Viridiplantae</taxon>
        <taxon>Chlorophyta</taxon>
        <taxon>core chlorophytes</taxon>
        <taxon>Chlorophyceae</taxon>
        <taxon>CS clade</taxon>
        <taxon>Sphaeropleales</taxon>
        <taxon>Selenastraceae</taxon>
        <taxon>Monoraphidium</taxon>
    </lineage>
</organism>
<dbReference type="GO" id="GO:1902387">
    <property type="term" value="F:ceramide 1-phosphate binding"/>
    <property type="evidence" value="ECO:0007669"/>
    <property type="project" value="TreeGrafter"/>
</dbReference>
<dbReference type="KEGG" id="mng:MNEG_5280"/>
<sequence length="218" mass="23854">MATAAAAAGDTAQPKRSVFALALEKAPAARDTEDTILTDGFLNLCDLIIPVIESFGSAFAIVRGDISGNIERLRTRYATDPSKFSKLFSIVDDEVARGDQSHSSSCTKGLLWLKRAMEFMVQILRRLGDSPESTLSEAVNETYYATLYKFHGFFASSAFRVAFAFVPNRGPFLERVAGGSFDEQTAAEMAQFVEVFTGLLAEVHTFLDKRGLDDPCKV</sequence>
<dbReference type="AlphaFoldDB" id="A0A0D2L779"/>
<dbReference type="GO" id="GO:0005829">
    <property type="term" value="C:cytosol"/>
    <property type="evidence" value="ECO:0007669"/>
    <property type="project" value="TreeGrafter"/>
</dbReference>
<dbReference type="Pfam" id="PF08718">
    <property type="entry name" value="GLTP"/>
    <property type="match status" value="1"/>
</dbReference>
<dbReference type="SUPFAM" id="SSF110004">
    <property type="entry name" value="Glycolipid transfer protein, GLTP"/>
    <property type="match status" value="1"/>
</dbReference>
<proteinExistence type="predicted"/>
<name>A0A0D2L779_9CHLO</name>
<keyword evidence="1" id="KW-0813">Transport</keyword>
<protein>
    <submittedName>
        <fullName evidence="3">Pleckstrin homology domain-containing protein</fullName>
    </submittedName>
</protein>
<dbReference type="EMBL" id="KK100997">
    <property type="protein sequence ID" value="KIZ02674.1"/>
    <property type="molecule type" value="Genomic_DNA"/>
</dbReference>
<dbReference type="STRING" id="145388.A0A0D2L779"/>
<dbReference type="GO" id="GO:0016020">
    <property type="term" value="C:membrane"/>
    <property type="evidence" value="ECO:0007669"/>
    <property type="project" value="TreeGrafter"/>
</dbReference>
<evidence type="ECO:0000259" key="2">
    <source>
        <dbReference type="Pfam" id="PF08718"/>
    </source>
</evidence>
<dbReference type="PANTHER" id="PTHR10219:SF25">
    <property type="entry name" value="PLECKSTRIN HOMOLOGY DOMAIN-CONTAINING FAMILY A MEMBER 8"/>
    <property type="match status" value="1"/>
</dbReference>
<dbReference type="RefSeq" id="XP_013901693.1">
    <property type="nucleotide sequence ID" value="XM_014046239.1"/>
</dbReference>
<feature type="domain" description="Glycolipid transfer protein" evidence="2">
    <location>
        <begin position="36"/>
        <end position="177"/>
    </location>
</feature>
<dbReference type="GO" id="GO:1902388">
    <property type="term" value="F:ceramide 1-phosphate transfer activity"/>
    <property type="evidence" value="ECO:0007669"/>
    <property type="project" value="TreeGrafter"/>
</dbReference>
<reference evidence="3 4" key="1">
    <citation type="journal article" date="2013" name="BMC Genomics">
        <title>Reconstruction of the lipid metabolism for the microalga Monoraphidium neglectum from its genome sequence reveals characteristics suitable for biofuel production.</title>
        <authorList>
            <person name="Bogen C."/>
            <person name="Al-Dilaimi A."/>
            <person name="Albersmeier A."/>
            <person name="Wichmann J."/>
            <person name="Grundmann M."/>
            <person name="Rupp O."/>
            <person name="Lauersen K.J."/>
            <person name="Blifernez-Klassen O."/>
            <person name="Kalinowski J."/>
            <person name="Goesmann A."/>
            <person name="Mussgnug J.H."/>
            <person name="Kruse O."/>
        </authorList>
    </citation>
    <scope>NUCLEOTIDE SEQUENCE [LARGE SCALE GENOMIC DNA]</scope>
    <source>
        <strain evidence="3 4">SAG 48.87</strain>
    </source>
</reference>
<dbReference type="Proteomes" id="UP000054498">
    <property type="component" value="Unassembled WGS sequence"/>
</dbReference>
<evidence type="ECO:0000313" key="3">
    <source>
        <dbReference type="EMBL" id="KIZ02674.1"/>
    </source>
</evidence>
<dbReference type="InterPro" id="IPR036497">
    <property type="entry name" value="GLTP_sf"/>
</dbReference>
<evidence type="ECO:0000256" key="1">
    <source>
        <dbReference type="ARBA" id="ARBA00022448"/>
    </source>
</evidence>
<keyword evidence="4" id="KW-1185">Reference proteome</keyword>
<dbReference type="GeneID" id="25738157"/>
<dbReference type="Gene3D" id="1.10.3520.10">
    <property type="entry name" value="Glycolipid transfer protein"/>
    <property type="match status" value="1"/>
</dbReference>
<evidence type="ECO:0000313" key="4">
    <source>
        <dbReference type="Proteomes" id="UP000054498"/>
    </source>
</evidence>
<dbReference type="OrthoDB" id="205255at2759"/>
<dbReference type="InterPro" id="IPR014830">
    <property type="entry name" value="Glycolipid_transfer_prot_dom"/>
</dbReference>